<evidence type="ECO:0000313" key="2">
    <source>
        <dbReference type="Proteomes" id="UP000292082"/>
    </source>
</evidence>
<dbReference type="OMA" id="VTIIEFR"/>
<organism evidence="1 2">
    <name type="scientific">Dichomitus squalens</name>
    <dbReference type="NCBI Taxonomy" id="114155"/>
    <lineage>
        <taxon>Eukaryota</taxon>
        <taxon>Fungi</taxon>
        <taxon>Dikarya</taxon>
        <taxon>Basidiomycota</taxon>
        <taxon>Agaricomycotina</taxon>
        <taxon>Agaricomycetes</taxon>
        <taxon>Polyporales</taxon>
        <taxon>Polyporaceae</taxon>
        <taxon>Dichomitus</taxon>
    </lineage>
</organism>
<gene>
    <name evidence="1" type="ORF">BD310DRAFT_955848</name>
</gene>
<reference evidence="1 2" key="1">
    <citation type="submission" date="2019-01" db="EMBL/GenBank/DDBJ databases">
        <title>Draft genome sequences of three monokaryotic isolates of the white-rot basidiomycete fungus Dichomitus squalens.</title>
        <authorList>
            <consortium name="DOE Joint Genome Institute"/>
            <person name="Lopez S.C."/>
            <person name="Andreopoulos B."/>
            <person name="Pangilinan J."/>
            <person name="Lipzen A."/>
            <person name="Riley R."/>
            <person name="Ahrendt S."/>
            <person name="Ng V."/>
            <person name="Barry K."/>
            <person name="Daum C."/>
            <person name="Grigoriev I.V."/>
            <person name="Hilden K.S."/>
            <person name="Makela M.R."/>
            <person name="de Vries R.P."/>
        </authorList>
    </citation>
    <scope>NUCLEOTIDE SEQUENCE [LARGE SCALE GENOMIC DNA]</scope>
    <source>
        <strain evidence="1 2">CBS 464.89</strain>
    </source>
</reference>
<name>A0A4Q9Q8K0_9APHY</name>
<protein>
    <submittedName>
        <fullName evidence="1">Uncharacterized protein</fullName>
    </submittedName>
</protein>
<dbReference type="Proteomes" id="UP000292082">
    <property type="component" value="Unassembled WGS sequence"/>
</dbReference>
<proteinExistence type="predicted"/>
<accession>A0A4Q9Q8K0</accession>
<dbReference type="EMBL" id="ML145091">
    <property type="protein sequence ID" value="TBU62934.1"/>
    <property type="molecule type" value="Genomic_DNA"/>
</dbReference>
<keyword evidence="2" id="KW-1185">Reference proteome</keyword>
<evidence type="ECO:0000313" key="1">
    <source>
        <dbReference type="EMBL" id="TBU62934.1"/>
    </source>
</evidence>
<sequence>MSSKLEPAAGTLKRKLALDGGRELELENVDPNNVEADVVEAMKRRIIELEDELAAQPPPAKRARKSAVAEAAPQASGSGNNAPTKKDEKKHKAHIKKIFDHLKKECRSEKVKFQGTPKSIRIEEIMEYADFEAIFKGKGVLIQPTPDNKPKSTVTIIEFRSKDQLKELFGDQIETLKGFNWSRGGFPHFEKSYKLGQCNVEVTHLEVSYSKNGMKCALKFEVQEEGGGRCGYW</sequence>
<dbReference type="AlphaFoldDB" id="A0A4Q9Q8K0"/>